<evidence type="ECO:0000256" key="1">
    <source>
        <dbReference type="ARBA" id="ARBA00000013"/>
    </source>
</evidence>
<name>A0ABT2GBF1_9BACT</name>
<feature type="binding site" evidence="18">
    <location>
        <begin position="127"/>
        <end position="133"/>
    </location>
    <ligand>
        <name>(6S)-NADPHX</name>
        <dbReference type="ChEBI" id="CHEBI:64076"/>
    </ligand>
</feature>
<evidence type="ECO:0000256" key="2">
    <source>
        <dbReference type="ARBA" id="ARBA00000909"/>
    </source>
</evidence>
<feature type="binding site" evidence="17">
    <location>
        <position position="427"/>
    </location>
    <ligand>
        <name>AMP</name>
        <dbReference type="ChEBI" id="CHEBI:456215"/>
    </ligand>
</feature>
<evidence type="ECO:0000256" key="18">
    <source>
        <dbReference type="HAMAP-Rule" id="MF_01966"/>
    </source>
</evidence>
<feature type="binding site" evidence="17">
    <location>
        <position position="428"/>
    </location>
    <ligand>
        <name>(6S)-NADPHX</name>
        <dbReference type="ChEBI" id="CHEBI:64076"/>
    </ligand>
</feature>
<dbReference type="PANTHER" id="PTHR12592">
    <property type="entry name" value="ATP-DEPENDENT (S)-NAD(P)H-HYDRATE DEHYDRATASE FAMILY MEMBER"/>
    <property type="match status" value="1"/>
</dbReference>
<comment type="catalytic activity">
    <reaction evidence="2 18 19">
        <text>(6R)-NADPHX = (6S)-NADPHX</text>
        <dbReference type="Rhea" id="RHEA:32227"/>
        <dbReference type="ChEBI" id="CHEBI:64076"/>
        <dbReference type="ChEBI" id="CHEBI:64077"/>
        <dbReference type="EC" id="5.1.99.6"/>
    </reaction>
</comment>
<gene>
    <name evidence="17" type="primary">nnrD</name>
    <name evidence="18" type="synonym">nnrE</name>
    <name evidence="22" type="ORF">NY014_14945</name>
</gene>
<dbReference type="PANTHER" id="PTHR12592:SF0">
    <property type="entry name" value="ATP-DEPENDENT (S)-NAD(P)H-HYDRATE DEHYDRATASE"/>
    <property type="match status" value="1"/>
</dbReference>
<evidence type="ECO:0000256" key="13">
    <source>
        <dbReference type="ARBA" id="ARBA00023268"/>
    </source>
</evidence>
<dbReference type="PROSITE" id="PS51383">
    <property type="entry name" value="YJEF_C_3"/>
    <property type="match status" value="1"/>
</dbReference>
<evidence type="ECO:0000256" key="16">
    <source>
        <dbReference type="ARBA" id="ARBA00049209"/>
    </source>
</evidence>
<keyword evidence="10 17" id="KW-0520">NAD</keyword>
<evidence type="ECO:0000313" key="22">
    <source>
        <dbReference type="EMBL" id="MCS5491736.1"/>
    </source>
</evidence>
<feature type="binding site" evidence="18">
    <location>
        <begin position="59"/>
        <end position="63"/>
    </location>
    <ligand>
        <name>(6S)-NADPHX</name>
        <dbReference type="ChEBI" id="CHEBI:64076"/>
    </ligand>
</feature>
<comment type="caution">
    <text evidence="22">The sequence shown here is derived from an EMBL/GenBank/DDBJ whole genome shotgun (WGS) entry which is preliminary data.</text>
</comment>
<organism evidence="22 23">
    <name type="scientific">Algoriphagus limi</name>
    <dbReference type="NCBI Taxonomy" id="2975273"/>
    <lineage>
        <taxon>Bacteria</taxon>
        <taxon>Pseudomonadati</taxon>
        <taxon>Bacteroidota</taxon>
        <taxon>Cytophagia</taxon>
        <taxon>Cytophagales</taxon>
        <taxon>Cyclobacteriaceae</taxon>
        <taxon>Algoriphagus</taxon>
    </lineage>
</organism>
<evidence type="ECO:0000256" key="8">
    <source>
        <dbReference type="ARBA" id="ARBA00022857"/>
    </source>
</evidence>
<dbReference type="RefSeq" id="WP_259415349.1">
    <property type="nucleotide sequence ID" value="NZ_JANWGH010000003.1"/>
</dbReference>
<feature type="binding site" evidence="18">
    <location>
        <position position="156"/>
    </location>
    <ligand>
        <name>(6S)-NADPHX</name>
        <dbReference type="ChEBI" id="CHEBI:64076"/>
    </ligand>
</feature>
<dbReference type="InterPro" id="IPR000631">
    <property type="entry name" value="CARKD"/>
</dbReference>
<dbReference type="CDD" id="cd01171">
    <property type="entry name" value="YXKO-related"/>
    <property type="match status" value="1"/>
</dbReference>
<accession>A0ABT2GBF1</accession>
<evidence type="ECO:0000313" key="23">
    <source>
        <dbReference type="Proteomes" id="UP001206788"/>
    </source>
</evidence>
<feature type="domain" description="YjeF N-terminal" evidence="21">
    <location>
        <begin position="10"/>
        <end position="212"/>
    </location>
</feature>
<sequence length="489" mass="53566">MIRILHGESVKKLDQLHIERSGESGYELMERAAQGFCDWFLGKDFDRTKDIFVFAGAGNNGGDGFAIARLLSERGWKVNVVACFGENCILSPDAETNLEKLPKEDSLINWKVFSTSKDAIFIDAYLGVGLKGELRPEAREIIQKFNSFSGIKIAVDIPSGLQSEGLGGSDVAKADYTITFAFPKLALLLPENANLVGELEVVDIGINESLYQEFDSDYFFVQRKDLLPLHRKFNRFSHKGDFGKILLVGGSPGKMGAMVIASRSALRTGAGLVTIHIEETEREIIQTAVPEAMASWGLIANPEYYDAIGVGPGWGIEQRKLLLESIFKNFPKPMVLDADALNVLSRNPELLEKIPVNSILTPHIGEFERLVGKAENHLERIIQSKDFAEKYQIVLVLKGANTLISLPDGRQLFNSSGSQFMATGGSGDALTGMLTAYLGMGYSPENAAICGVYHHGLAGELAGELKKRGTMASDIIEKIPETYRMLGIE</sequence>
<evidence type="ECO:0000256" key="7">
    <source>
        <dbReference type="ARBA" id="ARBA00022840"/>
    </source>
</evidence>
<proteinExistence type="inferred from homology"/>
<evidence type="ECO:0000256" key="6">
    <source>
        <dbReference type="ARBA" id="ARBA00022741"/>
    </source>
</evidence>
<dbReference type="InterPro" id="IPR029056">
    <property type="entry name" value="Ribokinase-like"/>
</dbReference>
<dbReference type="Pfam" id="PF01256">
    <property type="entry name" value="Carb_kinase"/>
    <property type="match status" value="1"/>
</dbReference>
<evidence type="ECO:0000256" key="5">
    <source>
        <dbReference type="ARBA" id="ARBA00022723"/>
    </source>
</evidence>
<comment type="caution">
    <text evidence="18">Lacks conserved residue(s) required for the propagation of feature annotation.</text>
</comment>
<comment type="catalytic activity">
    <reaction evidence="16 17 19">
        <text>(6S)-NADPHX + ADP = AMP + phosphate + NADPH + H(+)</text>
        <dbReference type="Rhea" id="RHEA:32235"/>
        <dbReference type="ChEBI" id="CHEBI:15378"/>
        <dbReference type="ChEBI" id="CHEBI:43474"/>
        <dbReference type="ChEBI" id="CHEBI:57783"/>
        <dbReference type="ChEBI" id="CHEBI:64076"/>
        <dbReference type="ChEBI" id="CHEBI:456215"/>
        <dbReference type="ChEBI" id="CHEBI:456216"/>
        <dbReference type="EC" id="4.2.1.136"/>
    </reaction>
</comment>
<keyword evidence="5 18" id="KW-0479">Metal-binding</keyword>
<feature type="binding site" evidence="17">
    <location>
        <position position="313"/>
    </location>
    <ligand>
        <name>(6S)-NADPHX</name>
        <dbReference type="ChEBI" id="CHEBI:64076"/>
    </ligand>
</feature>
<comment type="catalytic activity">
    <reaction evidence="15 17 19">
        <text>(6S)-NADHX + ADP = AMP + phosphate + NADH + H(+)</text>
        <dbReference type="Rhea" id="RHEA:32223"/>
        <dbReference type="ChEBI" id="CHEBI:15378"/>
        <dbReference type="ChEBI" id="CHEBI:43474"/>
        <dbReference type="ChEBI" id="CHEBI:57945"/>
        <dbReference type="ChEBI" id="CHEBI:64074"/>
        <dbReference type="ChEBI" id="CHEBI:456215"/>
        <dbReference type="ChEBI" id="CHEBI:456216"/>
        <dbReference type="EC" id="4.2.1.136"/>
    </reaction>
</comment>
<evidence type="ECO:0000256" key="14">
    <source>
        <dbReference type="ARBA" id="ARBA00025153"/>
    </source>
</evidence>
<evidence type="ECO:0000256" key="11">
    <source>
        <dbReference type="ARBA" id="ARBA00023235"/>
    </source>
</evidence>
<reference evidence="22 23" key="1">
    <citation type="submission" date="2022-08" db="EMBL/GenBank/DDBJ databases">
        <title>Algoriphagus sp. CAU 1643 isolated from mud.</title>
        <authorList>
            <person name="Kim W."/>
        </authorList>
    </citation>
    <scope>NUCLEOTIDE SEQUENCE [LARGE SCALE GENOMIC DNA]</scope>
    <source>
        <strain evidence="22 23">CAU 1643</strain>
    </source>
</reference>
<comment type="cofactor">
    <cofactor evidence="17">
        <name>Mg(2+)</name>
        <dbReference type="ChEBI" id="CHEBI:18420"/>
    </cofactor>
</comment>
<keyword evidence="8 17" id="KW-0521">NADP</keyword>
<comment type="function">
    <text evidence="17">Catalyzes the dehydration of the S-form of NAD(P)HX at the expense of ADP, which is converted to AMP. Together with NAD(P)HX epimerase, which catalyzes the epimerization of the S- and R-forms, the enzyme allows the repair of both epimers of NAD(P)HX, a damaged form of NAD(P)H that is a result of enzymatic or heat-dependent hydration.</text>
</comment>
<evidence type="ECO:0000259" key="21">
    <source>
        <dbReference type="PROSITE" id="PS51385"/>
    </source>
</evidence>
<dbReference type="InterPro" id="IPR030677">
    <property type="entry name" value="Nnr"/>
</dbReference>
<comment type="similarity">
    <text evidence="18">Belongs to the NnrE/AIBP family.</text>
</comment>
<dbReference type="SUPFAM" id="SSF53613">
    <property type="entry name" value="Ribokinase-like"/>
    <property type="match status" value="1"/>
</dbReference>
<evidence type="ECO:0000256" key="17">
    <source>
        <dbReference type="HAMAP-Rule" id="MF_01965"/>
    </source>
</evidence>
<dbReference type="PIRSF" id="PIRSF017184">
    <property type="entry name" value="Nnr"/>
    <property type="match status" value="1"/>
</dbReference>
<comment type="function">
    <text evidence="14 19">Bifunctional enzyme that catalyzes the epimerization of the S- and R-forms of NAD(P)HX and the dehydration of the S-form of NAD(P)HX at the expense of ADP, which is converted to AMP. This allows the repair of both epimers of NAD(P)HX, a damaged form of NAD(P)H that is a result of enzymatic or heat-dependent hydration.</text>
</comment>
<evidence type="ECO:0000256" key="15">
    <source>
        <dbReference type="ARBA" id="ARBA00048238"/>
    </source>
</evidence>
<comment type="similarity">
    <text evidence="3 19">In the N-terminal section; belongs to the NnrE/AIBP family.</text>
</comment>
<dbReference type="SUPFAM" id="SSF64153">
    <property type="entry name" value="YjeF N-terminal domain-like"/>
    <property type="match status" value="1"/>
</dbReference>
<dbReference type="EMBL" id="JANWGH010000003">
    <property type="protein sequence ID" value="MCS5491736.1"/>
    <property type="molecule type" value="Genomic_DNA"/>
</dbReference>
<keyword evidence="6 17" id="KW-0547">Nucleotide-binding</keyword>
<evidence type="ECO:0000256" key="12">
    <source>
        <dbReference type="ARBA" id="ARBA00023239"/>
    </source>
</evidence>
<comment type="similarity">
    <text evidence="4 19">In the C-terminal section; belongs to the NnrD/CARKD family.</text>
</comment>
<dbReference type="Pfam" id="PF03853">
    <property type="entry name" value="YjeF_N"/>
    <property type="match status" value="1"/>
</dbReference>
<dbReference type="Gene3D" id="3.40.1190.20">
    <property type="match status" value="1"/>
</dbReference>
<evidence type="ECO:0000256" key="10">
    <source>
        <dbReference type="ARBA" id="ARBA00023027"/>
    </source>
</evidence>
<dbReference type="EC" id="5.1.99.6" evidence="19"/>
<feature type="binding site" evidence="18">
    <location>
        <position position="159"/>
    </location>
    <ligand>
        <name>K(+)</name>
        <dbReference type="ChEBI" id="CHEBI:29103"/>
    </ligand>
</feature>
<evidence type="ECO:0000256" key="19">
    <source>
        <dbReference type="PIRNR" id="PIRNR017184"/>
    </source>
</evidence>
<feature type="binding site" evidence="18">
    <location>
        <position position="123"/>
    </location>
    <ligand>
        <name>K(+)</name>
        <dbReference type="ChEBI" id="CHEBI:29103"/>
    </ligand>
</feature>
<comment type="function">
    <text evidence="18">Catalyzes the epimerization of the S- and R-forms of NAD(P)HX, a damaged form of NAD(P)H that is a result of enzymatic or heat-dependent hydration. This is a prerequisite for the S-specific NAD(P)H-hydrate dehydratase to allow the repair of both epimers of NAD(P)HX.</text>
</comment>
<dbReference type="HAMAP" id="MF_01965">
    <property type="entry name" value="NADHX_dehydratase"/>
    <property type="match status" value="1"/>
</dbReference>
<dbReference type="NCBIfam" id="TIGR00197">
    <property type="entry name" value="yjeF_nterm"/>
    <property type="match status" value="1"/>
</dbReference>
<feature type="binding site" evidence="18">
    <location>
        <position position="60"/>
    </location>
    <ligand>
        <name>K(+)</name>
        <dbReference type="ChEBI" id="CHEBI:29103"/>
    </ligand>
</feature>
<comment type="subunit">
    <text evidence="17">Homotetramer.</text>
</comment>
<dbReference type="Proteomes" id="UP001206788">
    <property type="component" value="Unassembled WGS sequence"/>
</dbReference>
<protein>
    <recommendedName>
        <fullName evidence="19">Bifunctional NAD(P)H-hydrate repair enzyme</fullName>
    </recommendedName>
    <alternativeName>
        <fullName evidence="19">Nicotinamide nucleotide repair protein</fullName>
    </alternativeName>
    <domain>
        <recommendedName>
            <fullName evidence="19">ADP-dependent (S)-NAD(P)H-hydrate dehydratase</fullName>
            <ecNumber evidence="19">4.2.1.136</ecNumber>
        </recommendedName>
        <alternativeName>
            <fullName evidence="19">ADP-dependent NAD(P)HX dehydratase</fullName>
        </alternativeName>
    </domain>
    <domain>
        <recommendedName>
            <fullName evidence="19">NAD(P)H-hydrate epimerase</fullName>
            <ecNumber evidence="19">5.1.99.6</ecNumber>
        </recommendedName>
    </domain>
</protein>
<dbReference type="HAMAP" id="MF_01966">
    <property type="entry name" value="NADHX_epimerase"/>
    <property type="match status" value="1"/>
</dbReference>
<feature type="domain" description="YjeF C-terminal" evidence="20">
    <location>
        <begin position="222"/>
        <end position="486"/>
    </location>
</feature>
<comment type="cofactor">
    <cofactor evidence="18 19">
        <name>K(+)</name>
        <dbReference type="ChEBI" id="CHEBI:29103"/>
    </cofactor>
    <text evidence="18 19">Binds 1 potassium ion per subunit.</text>
</comment>
<comment type="similarity">
    <text evidence="17">Belongs to the NnrD/CARKD family.</text>
</comment>
<evidence type="ECO:0000259" key="20">
    <source>
        <dbReference type="PROSITE" id="PS51383"/>
    </source>
</evidence>
<feature type="binding site" evidence="17">
    <location>
        <begin position="398"/>
        <end position="402"/>
    </location>
    <ligand>
        <name>AMP</name>
        <dbReference type="ChEBI" id="CHEBI:456215"/>
    </ligand>
</feature>
<keyword evidence="9 18" id="KW-0630">Potassium</keyword>
<keyword evidence="11 18" id="KW-0413">Isomerase</keyword>
<dbReference type="InterPro" id="IPR004443">
    <property type="entry name" value="YjeF_N_dom"/>
</dbReference>
<dbReference type="EC" id="4.2.1.136" evidence="19"/>
<dbReference type="Gene3D" id="3.40.50.10260">
    <property type="entry name" value="YjeF N-terminal domain"/>
    <property type="match status" value="1"/>
</dbReference>
<evidence type="ECO:0000256" key="4">
    <source>
        <dbReference type="ARBA" id="ARBA00009524"/>
    </source>
</evidence>
<evidence type="ECO:0000256" key="9">
    <source>
        <dbReference type="ARBA" id="ARBA00022958"/>
    </source>
</evidence>
<dbReference type="PROSITE" id="PS51385">
    <property type="entry name" value="YJEF_N"/>
    <property type="match status" value="1"/>
</dbReference>
<keyword evidence="23" id="KW-1185">Reference proteome</keyword>
<keyword evidence="13" id="KW-0511">Multifunctional enzyme</keyword>
<keyword evidence="12 17" id="KW-0456">Lyase</keyword>
<evidence type="ECO:0000256" key="3">
    <source>
        <dbReference type="ARBA" id="ARBA00006001"/>
    </source>
</evidence>
<feature type="binding site" evidence="17">
    <location>
        <position position="257"/>
    </location>
    <ligand>
        <name>(6S)-NADPHX</name>
        <dbReference type="ChEBI" id="CHEBI:64076"/>
    </ligand>
</feature>
<dbReference type="InterPro" id="IPR036652">
    <property type="entry name" value="YjeF_N_dom_sf"/>
</dbReference>
<feature type="binding site" evidence="17">
    <location>
        <position position="363"/>
    </location>
    <ligand>
        <name>(6S)-NADPHX</name>
        <dbReference type="ChEBI" id="CHEBI:64076"/>
    </ligand>
</feature>
<keyword evidence="7 17" id="KW-0067">ATP-binding</keyword>
<dbReference type="NCBIfam" id="TIGR00196">
    <property type="entry name" value="yjeF_cterm"/>
    <property type="match status" value="1"/>
</dbReference>
<comment type="catalytic activity">
    <reaction evidence="1 18 19">
        <text>(6R)-NADHX = (6S)-NADHX</text>
        <dbReference type="Rhea" id="RHEA:32215"/>
        <dbReference type="ChEBI" id="CHEBI:64074"/>
        <dbReference type="ChEBI" id="CHEBI:64075"/>
        <dbReference type="EC" id="5.1.99.6"/>
    </reaction>
</comment>